<evidence type="ECO:0000313" key="7">
    <source>
        <dbReference type="Proteomes" id="UP001501742"/>
    </source>
</evidence>
<dbReference type="InterPro" id="IPR055170">
    <property type="entry name" value="GFO_IDH_MocA-like_dom"/>
</dbReference>
<name>A0ABN1ZHC0_9MICO</name>
<dbReference type="Proteomes" id="UP001501742">
    <property type="component" value="Unassembled WGS sequence"/>
</dbReference>
<dbReference type="PANTHER" id="PTHR43818">
    <property type="entry name" value="BCDNA.GH03377"/>
    <property type="match status" value="1"/>
</dbReference>
<evidence type="ECO:0000259" key="4">
    <source>
        <dbReference type="Pfam" id="PF01408"/>
    </source>
</evidence>
<gene>
    <name evidence="6" type="ORF">GCM10009627_30150</name>
</gene>
<dbReference type="PANTHER" id="PTHR43818:SF11">
    <property type="entry name" value="BCDNA.GH03377"/>
    <property type="match status" value="1"/>
</dbReference>
<reference evidence="6 7" key="1">
    <citation type="journal article" date="2019" name="Int. J. Syst. Evol. Microbiol.">
        <title>The Global Catalogue of Microorganisms (GCM) 10K type strain sequencing project: providing services to taxonomists for standard genome sequencing and annotation.</title>
        <authorList>
            <consortium name="The Broad Institute Genomics Platform"/>
            <consortium name="The Broad Institute Genome Sequencing Center for Infectious Disease"/>
            <person name="Wu L."/>
            <person name="Ma J."/>
        </authorList>
    </citation>
    <scope>NUCLEOTIDE SEQUENCE [LARGE SCALE GENOMIC DNA]</scope>
    <source>
        <strain evidence="6 7">JCM 12140</strain>
    </source>
</reference>
<dbReference type="RefSeq" id="WP_239539782.1">
    <property type="nucleotide sequence ID" value="NZ_BAAAJX010000017.1"/>
</dbReference>
<organism evidence="6 7">
    <name type="scientific">Curtobacterium herbarum</name>
    <dbReference type="NCBI Taxonomy" id="150122"/>
    <lineage>
        <taxon>Bacteria</taxon>
        <taxon>Bacillati</taxon>
        <taxon>Actinomycetota</taxon>
        <taxon>Actinomycetes</taxon>
        <taxon>Micrococcales</taxon>
        <taxon>Microbacteriaceae</taxon>
        <taxon>Curtobacterium</taxon>
    </lineage>
</organism>
<dbReference type="Gene3D" id="3.30.360.10">
    <property type="entry name" value="Dihydrodipicolinate Reductase, domain 2"/>
    <property type="match status" value="1"/>
</dbReference>
<evidence type="ECO:0000313" key="6">
    <source>
        <dbReference type="EMBL" id="GAA1494669.1"/>
    </source>
</evidence>
<keyword evidence="2" id="KW-0520">NAD</keyword>
<evidence type="ECO:0000256" key="2">
    <source>
        <dbReference type="ARBA" id="ARBA00023027"/>
    </source>
</evidence>
<protein>
    <submittedName>
        <fullName evidence="6">Gfo/Idh/MocA family oxidoreductase</fullName>
    </submittedName>
</protein>
<dbReference type="Pfam" id="PF01408">
    <property type="entry name" value="GFO_IDH_MocA"/>
    <property type="match status" value="1"/>
</dbReference>
<feature type="region of interest" description="Disordered" evidence="3">
    <location>
        <begin position="1"/>
        <end position="22"/>
    </location>
</feature>
<evidence type="ECO:0000256" key="3">
    <source>
        <dbReference type="SAM" id="MobiDB-lite"/>
    </source>
</evidence>
<evidence type="ECO:0000256" key="1">
    <source>
        <dbReference type="ARBA" id="ARBA00023002"/>
    </source>
</evidence>
<dbReference type="InterPro" id="IPR000683">
    <property type="entry name" value="Gfo/Idh/MocA-like_OxRdtase_N"/>
</dbReference>
<feature type="domain" description="Gfo/Idh/MocA-like oxidoreductase N-terminal" evidence="4">
    <location>
        <begin position="30"/>
        <end position="146"/>
    </location>
</feature>
<dbReference type="InterPro" id="IPR036291">
    <property type="entry name" value="NAD(P)-bd_dom_sf"/>
</dbReference>
<feature type="domain" description="GFO/IDH/MocA-like oxidoreductase" evidence="5">
    <location>
        <begin position="156"/>
        <end position="289"/>
    </location>
</feature>
<dbReference type="SUPFAM" id="SSF55347">
    <property type="entry name" value="Glyceraldehyde-3-phosphate dehydrogenase-like, C-terminal domain"/>
    <property type="match status" value="1"/>
</dbReference>
<dbReference type="SUPFAM" id="SSF51735">
    <property type="entry name" value="NAD(P)-binding Rossmann-fold domains"/>
    <property type="match status" value="1"/>
</dbReference>
<keyword evidence="7" id="KW-1185">Reference proteome</keyword>
<dbReference type="Gene3D" id="3.40.50.720">
    <property type="entry name" value="NAD(P)-binding Rossmann-like Domain"/>
    <property type="match status" value="1"/>
</dbReference>
<evidence type="ECO:0000259" key="5">
    <source>
        <dbReference type="Pfam" id="PF22725"/>
    </source>
</evidence>
<dbReference type="InterPro" id="IPR050463">
    <property type="entry name" value="Gfo/Idh/MocA_oxidrdct_glycsds"/>
</dbReference>
<comment type="caution">
    <text evidence="6">The sequence shown here is derived from an EMBL/GenBank/DDBJ whole genome shotgun (WGS) entry which is preliminary data.</text>
</comment>
<dbReference type="EMBL" id="BAAAJX010000017">
    <property type="protein sequence ID" value="GAA1494669.1"/>
    <property type="molecule type" value="Genomic_DNA"/>
</dbReference>
<proteinExistence type="predicted"/>
<dbReference type="Pfam" id="PF22725">
    <property type="entry name" value="GFO_IDH_MocA_C3"/>
    <property type="match status" value="1"/>
</dbReference>
<accession>A0ABN1ZHC0</accession>
<sequence length="391" mass="40601">MSTDTTTSGTGTTATSADTATTASRSGRVGVGVIGAGVISDQYLSNLTVFPDVEVRFIADIDLPRAASQAEKWGVPGSGTVDELLAIDEIEIVVNLTIPAAHVEVALQALAAGKHVWGEKPYALDRQSAAQLRDAAVAAGKTVSVAPDTFLGAGLQTALRTIRDGRIGTPLNGLTLFQSPGPESWHPSPEFLFAYGAGPLFDIGPYYITTLVQAFGPVAKVTATASRSRATRTIGSGPKAGTEFPVDVPTNHSALIQFENGGSAQSVFSFESDRGRTGFVEIAGETGTVVFPDPNDFDGDTELYALGADEPETIPAVGSTYSRGTGVVDLARSLRAGEENRVPGALAFHVLDVMVSIAEAAERGETVLVESTVAPSPTLPEGWDPAEQTLA</sequence>
<keyword evidence="1" id="KW-0560">Oxidoreductase</keyword>